<protein>
    <recommendedName>
        <fullName evidence="3">N-acetyltransferase domain-containing protein</fullName>
    </recommendedName>
</protein>
<evidence type="ECO:0008006" key="3">
    <source>
        <dbReference type="Google" id="ProtNLM"/>
    </source>
</evidence>
<reference evidence="1 2" key="1">
    <citation type="journal article" date="2011" name="PLoS ONE">
        <title>The entomopathogenic bacterial endosymbionts xenorhabdus and photorhabdus: convergent lifestyles from divergent genomes.</title>
        <authorList>
            <person name="Chaston J.M."/>
            <person name="Suen G."/>
            <person name="Tucker S.L."/>
            <person name="Andersen A.W."/>
            <person name="Bhasin A."/>
            <person name="Bode E."/>
            <person name="Bode H.B."/>
            <person name="Brachmann A.O."/>
            <person name="Cowles C.E."/>
            <person name="Cowles K.N."/>
            <person name="Darby C."/>
            <person name="de Leon L."/>
            <person name="Drace K."/>
            <person name="Du Z."/>
            <person name="Givaudan A."/>
            <person name="Herbert Tran E.E."/>
            <person name="Jewell K.A."/>
            <person name="Knack J.J."/>
            <person name="Krasomil-Osterfeld K.C."/>
            <person name="Kukor R."/>
            <person name="Lanois A."/>
            <person name="Latreille P."/>
            <person name="Leimgruber N.K."/>
            <person name="Lipke C.M."/>
            <person name="Liu R."/>
            <person name="Lu X."/>
            <person name="Martens E.C."/>
            <person name="Marri P.R."/>
            <person name="Medigue C."/>
            <person name="Menard M.L."/>
            <person name="Miller N.M."/>
            <person name="Morales-Soto N."/>
            <person name="Norton S."/>
            <person name="Ogier J.C."/>
            <person name="Orchard S.S."/>
            <person name="Park D."/>
            <person name="Park Y."/>
            <person name="Qurollo B.A."/>
            <person name="Sugar D.R."/>
            <person name="Richards G.R."/>
            <person name="Rouy Z."/>
            <person name="Slominski B."/>
            <person name="Slominski K."/>
            <person name="Snyder H."/>
            <person name="Tjaden B.C."/>
            <person name="van der Hoeven R."/>
            <person name="Welch R.D."/>
            <person name="Wheeler C."/>
            <person name="Xiang B."/>
            <person name="Barbazuk B."/>
            <person name="Gaudriault S."/>
            <person name="Goodner B."/>
            <person name="Slater S.C."/>
            <person name="Forst S."/>
            <person name="Goldman B.S."/>
            <person name="Goodrich-Blair H."/>
        </authorList>
    </citation>
    <scope>NUCLEOTIDE SEQUENCE [LARGE SCALE GENOMIC DNA]</scope>
    <source>
        <strain evidence="2">ATCC 19061 / DSM 3370 / CCUG 14189 / LMG 1036 / NCIMB 9965 / AN6</strain>
    </source>
</reference>
<dbReference type="EMBL" id="FN667742">
    <property type="protein sequence ID" value="CBJ92490.1"/>
    <property type="molecule type" value="Genomic_DNA"/>
</dbReference>
<gene>
    <name evidence="1" type="ordered locus">XNC1_4468</name>
</gene>
<dbReference type="RefSeq" id="WP_013185680.1">
    <property type="nucleotide sequence ID" value="NC_014228.1"/>
</dbReference>
<evidence type="ECO:0000313" key="2">
    <source>
        <dbReference type="Proteomes" id="UP000008075"/>
    </source>
</evidence>
<dbReference type="HOGENOM" id="CLU_2468308_0_0_6"/>
<evidence type="ECO:0000313" key="1">
    <source>
        <dbReference type="EMBL" id="CBJ92490.1"/>
    </source>
</evidence>
<dbReference type="AlphaFoldDB" id="D3VF33"/>
<dbReference type="STRING" id="406817.XNC1_4468"/>
<name>D3VF33_XENNA</name>
<dbReference type="GeneID" id="94018993"/>
<sequence>MLSIREATIKDSTLLSQLLEISYRFHFSCLWNDKDELEAYIAQECSAEQISTSLQSSGHKWFIAEPRHVLNSETRHANIIGFSKIIFN</sequence>
<accession>D3VF33</accession>
<dbReference type="Gene3D" id="3.40.630.30">
    <property type="match status" value="1"/>
</dbReference>
<proteinExistence type="predicted"/>
<organism evidence="1 2">
    <name type="scientific">Xenorhabdus nematophila (strain ATCC 19061 / DSM 3370 / CCUG 14189 / LMG 1036 / NCIMB 9965 / AN6)</name>
    <dbReference type="NCBI Taxonomy" id="406817"/>
    <lineage>
        <taxon>Bacteria</taxon>
        <taxon>Pseudomonadati</taxon>
        <taxon>Pseudomonadota</taxon>
        <taxon>Gammaproteobacteria</taxon>
        <taxon>Enterobacterales</taxon>
        <taxon>Morganellaceae</taxon>
        <taxon>Xenorhabdus</taxon>
    </lineage>
</organism>
<dbReference type="Proteomes" id="UP000008075">
    <property type="component" value="Chromosome"/>
</dbReference>
<dbReference type="KEGG" id="xne:XNC1_4468"/>
<keyword evidence="2" id="KW-1185">Reference proteome</keyword>